<organism evidence="1 2">
    <name type="scientific">Dendrothele bispora (strain CBS 962.96)</name>
    <dbReference type="NCBI Taxonomy" id="1314807"/>
    <lineage>
        <taxon>Eukaryota</taxon>
        <taxon>Fungi</taxon>
        <taxon>Dikarya</taxon>
        <taxon>Basidiomycota</taxon>
        <taxon>Agaricomycotina</taxon>
        <taxon>Agaricomycetes</taxon>
        <taxon>Agaricomycetidae</taxon>
        <taxon>Agaricales</taxon>
        <taxon>Agaricales incertae sedis</taxon>
        <taxon>Dendrothele</taxon>
    </lineage>
</organism>
<keyword evidence="2" id="KW-1185">Reference proteome</keyword>
<name>A0A4S8MAH7_DENBC</name>
<accession>A0A4S8MAH7</accession>
<evidence type="ECO:0000313" key="2">
    <source>
        <dbReference type="Proteomes" id="UP000297245"/>
    </source>
</evidence>
<reference evidence="1 2" key="1">
    <citation type="journal article" date="2019" name="Nat. Ecol. Evol.">
        <title>Megaphylogeny resolves global patterns of mushroom evolution.</title>
        <authorList>
            <person name="Varga T."/>
            <person name="Krizsan K."/>
            <person name="Foldi C."/>
            <person name="Dima B."/>
            <person name="Sanchez-Garcia M."/>
            <person name="Sanchez-Ramirez S."/>
            <person name="Szollosi G.J."/>
            <person name="Szarkandi J.G."/>
            <person name="Papp V."/>
            <person name="Albert L."/>
            <person name="Andreopoulos W."/>
            <person name="Angelini C."/>
            <person name="Antonin V."/>
            <person name="Barry K.W."/>
            <person name="Bougher N.L."/>
            <person name="Buchanan P."/>
            <person name="Buyck B."/>
            <person name="Bense V."/>
            <person name="Catcheside P."/>
            <person name="Chovatia M."/>
            <person name="Cooper J."/>
            <person name="Damon W."/>
            <person name="Desjardin D."/>
            <person name="Finy P."/>
            <person name="Geml J."/>
            <person name="Haridas S."/>
            <person name="Hughes K."/>
            <person name="Justo A."/>
            <person name="Karasinski D."/>
            <person name="Kautmanova I."/>
            <person name="Kiss B."/>
            <person name="Kocsube S."/>
            <person name="Kotiranta H."/>
            <person name="LaButti K.M."/>
            <person name="Lechner B.E."/>
            <person name="Liimatainen K."/>
            <person name="Lipzen A."/>
            <person name="Lukacs Z."/>
            <person name="Mihaltcheva S."/>
            <person name="Morgado L.N."/>
            <person name="Niskanen T."/>
            <person name="Noordeloos M.E."/>
            <person name="Ohm R.A."/>
            <person name="Ortiz-Santana B."/>
            <person name="Ovrebo C."/>
            <person name="Racz N."/>
            <person name="Riley R."/>
            <person name="Savchenko A."/>
            <person name="Shiryaev A."/>
            <person name="Soop K."/>
            <person name="Spirin V."/>
            <person name="Szebenyi C."/>
            <person name="Tomsovsky M."/>
            <person name="Tulloss R.E."/>
            <person name="Uehling J."/>
            <person name="Grigoriev I.V."/>
            <person name="Vagvolgyi C."/>
            <person name="Papp T."/>
            <person name="Martin F.M."/>
            <person name="Miettinen O."/>
            <person name="Hibbett D.S."/>
            <person name="Nagy L.G."/>
        </authorList>
    </citation>
    <scope>NUCLEOTIDE SEQUENCE [LARGE SCALE GENOMIC DNA]</scope>
    <source>
        <strain evidence="1 2">CBS 962.96</strain>
    </source>
</reference>
<sequence length="166" mass="19282">MNLQEETWFDPSSGYWCYGPCGHESQYRNLAVSCFGVLRDVFIDVPPLRFNDLDHDDAVFRYLECATGIDFHYFLTSNITWPDFVQQGLQEPLPHLASVWYHSFSCPPNLVGHLHLHQNGIFPYTVGNWRAGPSYIEAFNPSKHYHMETIEDGWTRYVSNIYDLGI</sequence>
<proteinExistence type="predicted"/>
<protein>
    <submittedName>
        <fullName evidence="1">Uncharacterized protein</fullName>
    </submittedName>
</protein>
<dbReference type="EMBL" id="ML179119">
    <property type="protein sequence ID" value="THU99447.1"/>
    <property type="molecule type" value="Genomic_DNA"/>
</dbReference>
<gene>
    <name evidence="1" type="ORF">K435DRAFT_493901</name>
</gene>
<evidence type="ECO:0000313" key="1">
    <source>
        <dbReference type="EMBL" id="THU99447.1"/>
    </source>
</evidence>
<dbReference type="AlphaFoldDB" id="A0A4S8MAH7"/>
<dbReference type="Proteomes" id="UP000297245">
    <property type="component" value="Unassembled WGS sequence"/>
</dbReference>